<evidence type="ECO:0000313" key="2">
    <source>
        <dbReference type="EMBL" id="MFD2171795.1"/>
    </source>
</evidence>
<dbReference type="Pfam" id="PF10676">
    <property type="entry name" value="gerPA"/>
    <property type="match status" value="1"/>
</dbReference>
<dbReference type="Proteomes" id="UP001597343">
    <property type="component" value="Unassembled WGS sequence"/>
</dbReference>
<dbReference type="PANTHER" id="PTHR37808:SF1">
    <property type="entry name" value="SPORE GERMINATION PROTEIN-LIKE PROTEIN YDZR"/>
    <property type="match status" value="1"/>
</dbReference>
<name>A0ABW5A1P9_9BACL</name>
<dbReference type="RefSeq" id="WP_386048904.1">
    <property type="nucleotide sequence ID" value="NZ_JBHUIO010000011.1"/>
</dbReference>
<protein>
    <submittedName>
        <fullName evidence="2">Spore germination protein</fullName>
    </submittedName>
</protein>
<dbReference type="PANTHER" id="PTHR37808">
    <property type="entry name" value="SPORE GERMINATION PROTEIN-LIKE PROTEIN YDZR-RELATED"/>
    <property type="match status" value="1"/>
</dbReference>
<evidence type="ECO:0000256" key="1">
    <source>
        <dbReference type="ARBA" id="ARBA00008103"/>
    </source>
</evidence>
<dbReference type="InterPro" id="IPR019618">
    <property type="entry name" value="Spore_germination_GerPA"/>
</dbReference>
<keyword evidence="3" id="KW-1185">Reference proteome</keyword>
<proteinExistence type="inferred from homology"/>
<comment type="caution">
    <text evidence="2">The sequence shown here is derived from an EMBL/GenBank/DDBJ whole genome shotgun (WGS) entry which is preliminary data.</text>
</comment>
<organism evidence="2 3">
    <name type="scientific">Tumebacillus lipolyticus</name>
    <dbReference type="NCBI Taxonomy" id="1280370"/>
    <lineage>
        <taxon>Bacteria</taxon>
        <taxon>Bacillati</taxon>
        <taxon>Bacillota</taxon>
        <taxon>Bacilli</taxon>
        <taxon>Bacillales</taxon>
        <taxon>Alicyclobacillaceae</taxon>
        <taxon>Tumebacillus</taxon>
    </lineage>
</organism>
<sequence length="73" mass="7150">MPSIVGGPIKIVSISGGTVLFGDSGFIAPKSPSKSYTGSGSGNTGDFSVSINGISNTATVDADVLDNNTNSGI</sequence>
<evidence type="ECO:0000313" key="3">
    <source>
        <dbReference type="Proteomes" id="UP001597343"/>
    </source>
</evidence>
<gene>
    <name evidence="2" type="ORF">ACFSOY_17670</name>
</gene>
<comment type="similarity">
    <text evidence="1">Belongs to the GerPA/GerPF family.</text>
</comment>
<accession>A0ABW5A1P9</accession>
<dbReference type="EMBL" id="JBHUIO010000011">
    <property type="protein sequence ID" value="MFD2171795.1"/>
    <property type="molecule type" value="Genomic_DNA"/>
</dbReference>
<reference evidence="3" key="1">
    <citation type="journal article" date="2019" name="Int. J. Syst. Evol. Microbiol.">
        <title>The Global Catalogue of Microorganisms (GCM) 10K type strain sequencing project: providing services to taxonomists for standard genome sequencing and annotation.</title>
        <authorList>
            <consortium name="The Broad Institute Genomics Platform"/>
            <consortium name="The Broad Institute Genome Sequencing Center for Infectious Disease"/>
            <person name="Wu L."/>
            <person name="Ma J."/>
        </authorList>
    </citation>
    <scope>NUCLEOTIDE SEQUENCE [LARGE SCALE GENOMIC DNA]</scope>
    <source>
        <strain evidence="3">CGMCC 1.13574</strain>
    </source>
</reference>